<keyword evidence="1" id="KW-0808">Transferase</keyword>
<accession>A0A6I4LYC6</accession>
<dbReference type="Proteomes" id="UP000471147">
    <property type="component" value="Unassembled WGS sequence"/>
</dbReference>
<name>A0A6I4LYC6_9SPHN</name>
<gene>
    <name evidence="1" type="ORF">EUU23_09125</name>
</gene>
<dbReference type="AlphaFoldDB" id="A0A6I4LYC6"/>
<dbReference type="EMBL" id="SDWJ01000002">
    <property type="protein sequence ID" value="MVZ97869.1"/>
    <property type="molecule type" value="Genomic_DNA"/>
</dbReference>
<protein>
    <submittedName>
        <fullName evidence="1">N-acetyltransferase</fullName>
    </submittedName>
</protein>
<sequence length="385" mass="43120">MVMTEIIIRPVLTKADMKAFVDLPYRLYADNPHWVPPLKDEVYGLITPGKNPWFEHGEAEFFLAERGGQIVGRISAHIDHLALQQPAEQGMGLGCGNWGLFEAENGDVAALLIERAEAALRAKGMTRSLGPISLAMWDEPGLLVEGFDESPVVMMGYNHPAYADWVLAAGYVGVQDLLTYDLPIDKGLPELSSRIVAMGERSDKIRIRRVDKSRFDEEAALLLSILNDAWSDNWGFVPFTDSEIAYAGKKLKPIVFEDLIRVAEVDGEPVAFMMTIPDLNEKLKDFGGSLWPFNWAKLLWWLRKPKVRTMRVPLMGVVKKLQSTRMASQLAFMLVEYIRRDSVSKFGAVRGDFGWVLASNGPMRSVGEAVGGTVNKVYRIYEKQL</sequence>
<dbReference type="OrthoDB" id="9806005at2"/>
<comment type="caution">
    <text evidence="1">The sequence shown here is derived from an EMBL/GenBank/DDBJ whole genome shotgun (WGS) entry which is preliminary data.</text>
</comment>
<organism evidence="1 2">
    <name type="scientific">Sphingorhabdus profundilacus</name>
    <dbReference type="NCBI Taxonomy" id="2509718"/>
    <lineage>
        <taxon>Bacteria</taxon>
        <taxon>Pseudomonadati</taxon>
        <taxon>Pseudomonadota</taxon>
        <taxon>Alphaproteobacteria</taxon>
        <taxon>Sphingomonadales</taxon>
        <taxon>Sphingomonadaceae</taxon>
        <taxon>Sphingorhabdus</taxon>
    </lineage>
</organism>
<dbReference type="InterPro" id="IPR016181">
    <property type="entry name" value="Acyl_CoA_acyltransferase"/>
</dbReference>
<proteinExistence type="predicted"/>
<dbReference type="PANTHER" id="PTHR41368:SF1">
    <property type="entry name" value="PROTEIN YGHO"/>
    <property type="match status" value="1"/>
</dbReference>
<dbReference type="GO" id="GO:0016740">
    <property type="term" value="F:transferase activity"/>
    <property type="evidence" value="ECO:0007669"/>
    <property type="project" value="UniProtKB-KW"/>
</dbReference>
<evidence type="ECO:0000313" key="2">
    <source>
        <dbReference type="Proteomes" id="UP000471147"/>
    </source>
</evidence>
<reference evidence="1 2" key="1">
    <citation type="submission" date="2019-01" db="EMBL/GenBank/DDBJ databases">
        <title>Sphingorhabdus lacus sp.nov., isolated from an oligotrophic freshwater lake.</title>
        <authorList>
            <person name="Park M."/>
        </authorList>
    </citation>
    <scope>NUCLEOTIDE SEQUENCE [LARGE SCALE GENOMIC DNA]</scope>
    <source>
        <strain evidence="1 2">IMCC26285</strain>
    </source>
</reference>
<dbReference type="Gene3D" id="3.40.630.30">
    <property type="match status" value="1"/>
</dbReference>
<dbReference type="PANTHER" id="PTHR41368">
    <property type="entry name" value="PROTEIN YGHO"/>
    <property type="match status" value="1"/>
</dbReference>
<keyword evidence="2" id="KW-1185">Reference proteome</keyword>
<evidence type="ECO:0000313" key="1">
    <source>
        <dbReference type="EMBL" id="MVZ97869.1"/>
    </source>
</evidence>
<dbReference type="RefSeq" id="WP_160353846.1">
    <property type="nucleotide sequence ID" value="NZ_SDWJ01000002.1"/>
</dbReference>
<dbReference type="SUPFAM" id="SSF55729">
    <property type="entry name" value="Acyl-CoA N-acyltransferases (Nat)"/>
    <property type="match status" value="1"/>
</dbReference>
<dbReference type="InterPro" id="IPR039968">
    <property type="entry name" value="BcerS-like"/>
</dbReference>